<evidence type="ECO:0000256" key="10">
    <source>
        <dbReference type="SAM" id="Phobius"/>
    </source>
</evidence>
<evidence type="ECO:0000256" key="8">
    <source>
        <dbReference type="ARBA" id="ARBA00022801"/>
    </source>
</evidence>
<evidence type="ECO:0000256" key="6">
    <source>
        <dbReference type="ARBA" id="ARBA00017539"/>
    </source>
</evidence>
<dbReference type="EC" id="3.5.2.17" evidence="5"/>
<keyword evidence="10" id="KW-0472">Membrane</keyword>
<keyword evidence="10" id="KW-1133">Transmembrane helix</keyword>
<dbReference type="Gene3D" id="2.60.40.180">
    <property type="entry name" value="Transthyretin/hydroxyisourate hydrolase domain"/>
    <property type="match status" value="1"/>
</dbReference>
<dbReference type="PROSITE" id="PS00768">
    <property type="entry name" value="TRANSTHYRETIN_1"/>
    <property type="match status" value="1"/>
</dbReference>
<comment type="function">
    <text evidence="2">Catalyzes the hydrolysis of 5-hydroxyisourate (HIU) to 2-oxo-4-hydroxy-4-carboxy-5-ureidoimidazoline (OHCU).</text>
</comment>
<dbReference type="InterPro" id="IPR023416">
    <property type="entry name" value="Transthyretin/HIU_hydrolase_d"/>
</dbReference>
<dbReference type="Pfam" id="PF00576">
    <property type="entry name" value="Transthyretin"/>
    <property type="match status" value="1"/>
</dbReference>
<dbReference type="InterPro" id="IPR000895">
    <property type="entry name" value="Transthyretin/HIU_hydrolase"/>
</dbReference>
<dbReference type="SUPFAM" id="SSF49472">
    <property type="entry name" value="Transthyretin (synonym: prealbumin)"/>
    <property type="match status" value="1"/>
</dbReference>
<dbReference type="InterPro" id="IPR023418">
    <property type="entry name" value="Thyroxine_BS"/>
</dbReference>
<dbReference type="PRINTS" id="PR00189">
    <property type="entry name" value="TRNSTHYRETIN"/>
</dbReference>
<feature type="binding site" evidence="9">
    <location>
        <position position="181"/>
    </location>
    <ligand>
        <name>substrate</name>
    </ligand>
</feature>
<dbReference type="Proteomes" id="UP000748067">
    <property type="component" value="Unassembled WGS sequence"/>
</dbReference>
<evidence type="ECO:0000256" key="1">
    <source>
        <dbReference type="ARBA" id="ARBA00001043"/>
    </source>
</evidence>
<evidence type="ECO:0000256" key="9">
    <source>
        <dbReference type="PIRSR" id="PIRSR600895-51"/>
    </source>
</evidence>
<evidence type="ECO:0000256" key="2">
    <source>
        <dbReference type="ARBA" id="ARBA00002704"/>
    </source>
</evidence>
<dbReference type="EMBL" id="JXDI01000001">
    <property type="protein sequence ID" value="KAF2410843.1"/>
    <property type="molecule type" value="Genomic_DNA"/>
</dbReference>
<dbReference type="GO" id="GO:0006144">
    <property type="term" value="P:purine nucleobase metabolic process"/>
    <property type="evidence" value="ECO:0007669"/>
    <property type="project" value="UniProtKB-KW"/>
</dbReference>
<dbReference type="EMBL" id="LT629704">
    <property type="protein sequence ID" value="SDN13441.1"/>
    <property type="molecule type" value="Genomic_DNA"/>
</dbReference>
<comment type="catalytic activity">
    <reaction evidence="1">
        <text>5-hydroxyisourate + H2O = 5-hydroxy-2-oxo-4-ureido-2,5-dihydro-1H-imidazole-5-carboxylate + H(+)</text>
        <dbReference type="Rhea" id="RHEA:23736"/>
        <dbReference type="ChEBI" id="CHEBI:15377"/>
        <dbReference type="ChEBI" id="CHEBI:15378"/>
        <dbReference type="ChEBI" id="CHEBI:18072"/>
        <dbReference type="ChEBI" id="CHEBI:58639"/>
        <dbReference type="EC" id="3.5.2.17"/>
    </reaction>
</comment>
<feature type="domain" description="Transthyretin/hydroxyisourate hydrolase" evidence="11">
    <location>
        <begin position="71"/>
        <end position="183"/>
    </location>
</feature>
<evidence type="ECO:0000256" key="7">
    <source>
        <dbReference type="ARBA" id="ARBA00022631"/>
    </source>
</evidence>
<evidence type="ECO:0000256" key="5">
    <source>
        <dbReference type="ARBA" id="ARBA00012609"/>
    </source>
</evidence>
<name>A0A1G9YY27_9PSED</name>
<dbReference type="InterPro" id="IPR036817">
    <property type="entry name" value="Transthyretin/HIU_hydrolase_sf"/>
</dbReference>
<evidence type="ECO:0000256" key="3">
    <source>
        <dbReference type="ARBA" id="ARBA00009850"/>
    </source>
</evidence>
<keyword evidence="15" id="KW-1185">Reference proteome</keyword>
<protein>
    <recommendedName>
        <fullName evidence="6">5-hydroxyisourate hydrolase</fullName>
        <ecNumber evidence="5">3.5.2.17</ecNumber>
    </recommendedName>
</protein>
<keyword evidence="10" id="KW-0812">Transmembrane</keyword>
<feature type="transmembrane region" description="Helical" evidence="10">
    <location>
        <begin position="14"/>
        <end position="36"/>
    </location>
</feature>
<evidence type="ECO:0000313" key="15">
    <source>
        <dbReference type="Proteomes" id="UP000748067"/>
    </source>
</evidence>
<dbReference type="PROSITE" id="PS00769">
    <property type="entry name" value="TRANSTHYRETIN_2"/>
    <property type="match status" value="1"/>
</dbReference>
<feature type="binding site" evidence="9">
    <location>
        <position position="74"/>
    </location>
    <ligand>
        <name>substrate</name>
    </ligand>
</feature>
<evidence type="ECO:0000313" key="14">
    <source>
        <dbReference type="Proteomes" id="UP000182470"/>
    </source>
</evidence>
<dbReference type="Proteomes" id="UP000182470">
    <property type="component" value="Chromosome I"/>
</dbReference>
<dbReference type="FunFam" id="2.60.40.180:FF:000005">
    <property type="entry name" value="5-hydroxyisourate hydrolase"/>
    <property type="match status" value="1"/>
</dbReference>
<gene>
    <name evidence="12" type="primary">pucM</name>
    <name evidence="12" type="ORF">PSAN_32760</name>
    <name evidence="13" type="ORF">SAMN04490179_2696</name>
</gene>
<feature type="binding site" evidence="9">
    <location>
        <position position="112"/>
    </location>
    <ligand>
        <name>substrate</name>
    </ligand>
</feature>
<dbReference type="InterPro" id="IPR014306">
    <property type="entry name" value="Hydroxyisourate_hydrolase"/>
</dbReference>
<dbReference type="AlphaFoldDB" id="A0A1G9YY27"/>
<dbReference type="PANTHER" id="PTHR10395:SF7">
    <property type="entry name" value="5-HYDROXYISOURATE HYDROLASE"/>
    <property type="match status" value="1"/>
</dbReference>
<accession>A0A1G9YY27</accession>
<dbReference type="CDD" id="cd05822">
    <property type="entry name" value="TLP_HIUase"/>
    <property type="match status" value="1"/>
</dbReference>
<evidence type="ECO:0000313" key="13">
    <source>
        <dbReference type="EMBL" id="SDN13441.1"/>
    </source>
</evidence>
<sequence>MDKRSFESKDYPSIALRISAAGSIAEFVIFIVYNFFKKCLNQPSPTFLMPKKSAVFLSTDFGRRADAMGRLTTHVLDAAHGCPGSAIKVELYRVEGAQLELVATAITNSDGRCDAPLLQGDDYRSGVYQLQFCAGDYYRGRGVQLPAPAFLDVVVLRFGISAEQDHYHVPLLISPYSYSTYRGS</sequence>
<keyword evidence="7" id="KW-0659">Purine metabolism</keyword>
<comment type="subunit">
    <text evidence="4">Homotetramer.</text>
</comment>
<keyword evidence="8 13" id="KW-0378">Hydrolase</keyword>
<organism evidence="13 14">
    <name type="scientific">Pseudomonas antarctica</name>
    <dbReference type="NCBI Taxonomy" id="219572"/>
    <lineage>
        <taxon>Bacteria</taxon>
        <taxon>Pseudomonadati</taxon>
        <taxon>Pseudomonadota</taxon>
        <taxon>Gammaproteobacteria</taxon>
        <taxon>Pseudomonadales</taxon>
        <taxon>Pseudomonadaceae</taxon>
        <taxon>Pseudomonas</taxon>
    </lineage>
</organism>
<evidence type="ECO:0000259" key="11">
    <source>
        <dbReference type="Pfam" id="PF00576"/>
    </source>
</evidence>
<evidence type="ECO:0000256" key="4">
    <source>
        <dbReference type="ARBA" id="ARBA00011881"/>
    </source>
</evidence>
<proteinExistence type="inferred from homology"/>
<dbReference type="GO" id="GO:0033971">
    <property type="term" value="F:hydroxyisourate hydrolase activity"/>
    <property type="evidence" value="ECO:0007669"/>
    <property type="project" value="UniProtKB-EC"/>
</dbReference>
<reference evidence="13 14" key="2">
    <citation type="submission" date="2016-10" db="EMBL/GenBank/DDBJ databases">
        <authorList>
            <person name="de Groot N.N."/>
        </authorList>
    </citation>
    <scope>NUCLEOTIDE SEQUENCE [LARGE SCALE GENOMIC DNA]</scope>
    <source>
        <strain evidence="13 14">BS2772</strain>
    </source>
</reference>
<dbReference type="InterPro" id="IPR023419">
    <property type="entry name" value="Transthyretin_CS"/>
</dbReference>
<comment type="similarity">
    <text evidence="3">Belongs to the transthyretin family. 5-hydroxyisourate hydrolase subfamily.</text>
</comment>
<dbReference type="PANTHER" id="PTHR10395">
    <property type="entry name" value="URICASE AND TRANSTHYRETIN-RELATED"/>
    <property type="match status" value="1"/>
</dbReference>
<dbReference type="NCBIfam" id="TIGR02962">
    <property type="entry name" value="hdxy_isourate"/>
    <property type="match status" value="1"/>
</dbReference>
<evidence type="ECO:0000313" key="12">
    <source>
        <dbReference type="EMBL" id="KAF2410843.1"/>
    </source>
</evidence>
<reference evidence="12 15" key="1">
    <citation type="submission" date="2015-01" db="EMBL/GenBank/DDBJ databases">
        <title>Genome Sequence of Pseudomonas antarctica CMS 35.</title>
        <authorList>
            <person name="Voget S."/>
            <person name="Chow J."/>
            <person name="Daniel R."/>
            <person name="Streit W."/>
        </authorList>
    </citation>
    <scope>NUCLEOTIDE SEQUENCE [LARGE SCALE GENOMIC DNA]</scope>
    <source>
        <strain evidence="12 15">CMS 35</strain>
    </source>
</reference>